<keyword evidence="2" id="KW-1185">Reference proteome</keyword>
<evidence type="ECO:0000313" key="1">
    <source>
        <dbReference type="EMBL" id="CAB3380881.1"/>
    </source>
</evidence>
<feature type="non-terminal residue" evidence="1">
    <location>
        <position position="1"/>
    </location>
</feature>
<dbReference type="CDD" id="cd00037">
    <property type="entry name" value="CLECT"/>
    <property type="match status" value="1"/>
</dbReference>
<reference evidence="1 2" key="1">
    <citation type="submission" date="2020-04" db="EMBL/GenBank/DDBJ databases">
        <authorList>
            <person name="Alioto T."/>
            <person name="Alioto T."/>
            <person name="Gomez Garrido J."/>
        </authorList>
    </citation>
    <scope>NUCLEOTIDE SEQUENCE [LARGE SCALE GENOMIC DNA]</scope>
</reference>
<dbReference type="OrthoDB" id="6133475at2759"/>
<dbReference type="Proteomes" id="UP000494165">
    <property type="component" value="Unassembled WGS sequence"/>
</dbReference>
<accession>A0A8S1DIL0</accession>
<evidence type="ECO:0008006" key="3">
    <source>
        <dbReference type="Google" id="ProtNLM"/>
    </source>
</evidence>
<comment type="caution">
    <text evidence="1">The sequence shown here is derived from an EMBL/GenBank/DDBJ whole genome shotgun (WGS) entry which is preliminary data.</text>
</comment>
<gene>
    <name evidence="1" type="ORF">CLODIP_2_CD00523</name>
</gene>
<dbReference type="InterPro" id="IPR016186">
    <property type="entry name" value="C-type_lectin-like/link_sf"/>
</dbReference>
<evidence type="ECO:0000313" key="2">
    <source>
        <dbReference type="Proteomes" id="UP000494165"/>
    </source>
</evidence>
<dbReference type="Gene3D" id="3.10.100.10">
    <property type="entry name" value="Mannose-Binding Protein A, subunit A"/>
    <property type="match status" value="1"/>
</dbReference>
<proteinExistence type="predicted"/>
<organism evidence="1 2">
    <name type="scientific">Cloeon dipterum</name>
    <dbReference type="NCBI Taxonomy" id="197152"/>
    <lineage>
        <taxon>Eukaryota</taxon>
        <taxon>Metazoa</taxon>
        <taxon>Ecdysozoa</taxon>
        <taxon>Arthropoda</taxon>
        <taxon>Hexapoda</taxon>
        <taxon>Insecta</taxon>
        <taxon>Pterygota</taxon>
        <taxon>Palaeoptera</taxon>
        <taxon>Ephemeroptera</taxon>
        <taxon>Pisciforma</taxon>
        <taxon>Baetidae</taxon>
        <taxon>Cloeon</taxon>
    </lineage>
</organism>
<dbReference type="EMBL" id="CADEPI010000219">
    <property type="protein sequence ID" value="CAB3380881.1"/>
    <property type="molecule type" value="Genomic_DNA"/>
</dbReference>
<dbReference type="InterPro" id="IPR016187">
    <property type="entry name" value="CTDL_fold"/>
</dbReference>
<dbReference type="AlphaFoldDB" id="A0A8S1DIL0"/>
<name>A0A8S1DIL0_9INSE</name>
<dbReference type="SUPFAM" id="SSF56436">
    <property type="entry name" value="C-type lectin-like"/>
    <property type="match status" value="1"/>
</dbReference>
<sequence length="90" mass="10112">GDYDQAKGFCESKQHTRLPIIETREELDVVHAKADSISGVAWWLDASDIGQEPGQFKWSNGNELPLKQPDSYGQGLKTEDVPCLFHVVRQ</sequence>
<protein>
    <recommendedName>
        <fullName evidence="3">C-type lectin domain-containing protein</fullName>
    </recommendedName>
</protein>